<organism evidence="1 2">
    <name type="scientific">Gigaspora margarita</name>
    <dbReference type="NCBI Taxonomy" id="4874"/>
    <lineage>
        <taxon>Eukaryota</taxon>
        <taxon>Fungi</taxon>
        <taxon>Fungi incertae sedis</taxon>
        <taxon>Mucoromycota</taxon>
        <taxon>Glomeromycotina</taxon>
        <taxon>Glomeromycetes</taxon>
        <taxon>Diversisporales</taxon>
        <taxon>Gigasporaceae</taxon>
        <taxon>Gigaspora</taxon>
    </lineage>
</organism>
<dbReference type="Proteomes" id="UP000439903">
    <property type="component" value="Unassembled WGS sequence"/>
</dbReference>
<comment type="caution">
    <text evidence="1">The sequence shown here is derived from an EMBL/GenBank/DDBJ whole genome shotgun (WGS) entry which is preliminary data.</text>
</comment>
<dbReference type="InterPro" id="IPR043504">
    <property type="entry name" value="Peptidase_S1_PA_chymotrypsin"/>
</dbReference>
<dbReference type="AlphaFoldDB" id="A0A8H4A563"/>
<name>A0A8H4A563_GIGMA</name>
<protein>
    <submittedName>
        <fullName evidence="1">Uncharacterized protein</fullName>
    </submittedName>
</protein>
<evidence type="ECO:0000313" key="1">
    <source>
        <dbReference type="EMBL" id="KAF0424500.1"/>
    </source>
</evidence>
<evidence type="ECO:0000313" key="2">
    <source>
        <dbReference type="Proteomes" id="UP000439903"/>
    </source>
</evidence>
<dbReference type="OrthoDB" id="10455986at2759"/>
<sequence>MELNNIIIYFFETGIDHTEFIDAVEPFNPIIIGATTQSVSQNIIRPRRHDVNLRDLEVKVSGGDGLYNKASGGIICSAGFWLQHQHLQNHVYIITAGYCIGNEAHDVFYYYCQFTCNTYWKSRI</sequence>
<keyword evidence="2" id="KW-1185">Reference proteome</keyword>
<dbReference type="Gene3D" id="2.40.10.10">
    <property type="entry name" value="Trypsin-like serine proteases"/>
    <property type="match status" value="1"/>
</dbReference>
<reference evidence="1 2" key="1">
    <citation type="journal article" date="2019" name="Environ. Microbiol.">
        <title>At the nexus of three kingdoms: the genome of the mycorrhizal fungus Gigaspora margarita provides insights into plant, endobacterial and fungal interactions.</title>
        <authorList>
            <person name="Venice F."/>
            <person name="Ghignone S."/>
            <person name="Salvioli di Fossalunga A."/>
            <person name="Amselem J."/>
            <person name="Novero M."/>
            <person name="Xianan X."/>
            <person name="Sedzielewska Toro K."/>
            <person name="Morin E."/>
            <person name="Lipzen A."/>
            <person name="Grigoriev I.V."/>
            <person name="Henrissat B."/>
            <person name="Martin F.M."/>
            <person name="Bonfante P."/>
        </authorList>
    </citation>
    <scope>NUCLEOTIDE SEQUENCE [LARGE SCALE GENOMIC DNA]</scope>
    <source>
        <strain evidence="1 2">BEG34</strain>
    </source>
</reference>
<gene>
    <name evidence="1" type="ORF">F8M41_006568</name>
</gene>
<dbReference type="EMBL" id="WTPW01001646">
    <property type="protein sequence ID" value="KAF0424500.1"/>
    <property type="molecule type" value="Genomic_DNA"/>
</dbReference>
<proteinExistence type="predicted"/>
<accession>A0A8H4A563</accession>